<name>A0A0C3AE89_9AGAM</name>
<dbReference type="HOGENOM" id="CLU_099923_0_0_1"/>
<reference evidence="2 3" key="1">
    <citation type="submission" date="2014-04" db="EMBL/GenBank/DDBJ databases">
        <authorList>
            <consortium name="DOE Joint Genome Institute"/>
            <person name="Kuo A."/>
            <person name="Kohler A."/>
            <person name="Nagy L.G."/>
            <person name="Floudas D."/>
            <person name="Copeland A."/>
            <person name="Barry K.W."/>
            <person name="Cichocki N."/>
            <person name="Veneault-Fourrey C."/>
            <person name="LaButti K."/>
            <person name="Lindquist E.A."/>
            <person name="Lipzen A."/>
            <person name="Lundell T."/>
            <person name="Morin E."/>
            <person name="Murat C."/>
            <person name="Sun H."/>
            <person name="Tunlid A."/>
            <person name="Henrissat B."/>
            <person name="Grigoriev I.V."/>
            <person name="Hibbett D.S."/>
            <person name="Martin F."/>
            <person name="Nordberg H.P."/>
            <person name="Cantor M.N."/>
            <person name="Hua S.X."/>
        </authorList>
    </citation>
    <scope>NUCLEOTIDE SEQUENCE [LARGE SCALE GENOMIC DNA]</scope>
    <source>
        <strain evidence="2 3">Foug A</strain>
    </source>
</reference>
<organism evidence="2 3">
    <name type="scientific">Scleroderma citrinum Foug A</name>
    <dbReference type="NCBI Taxonomy" id="1036808"/>
    <lineage>
        <taxon>Eukaryota</taxon>
        <taxon>Fungi</taxon>
        <taxon>Dikarya</taxon>
        <taxon>Basidiomycota</taxon>
        <taxon>Agaricomycotina</taxon>
        <taxon>Agaricomycetes</taxon>
        <taxon>Agaricomycetidae</taxon>
        <taxon>Boletales</taxon>
        <taxon>Sclerodermatineae</taxon>
        <taxon>Sclerodermataceae</taxon>
        <taxon>Scleroderma</taxon>
    </lineage>
</organism>
<feature type="region of interest" description="Disordered" evidence="1">
    <location>
        <begin position="113"/>
        <end position="141"/>
    </location>
</feature>
<dbReference type="PROSITE" id="PS51257">
    <property type="entry name" value="PROKAR_LIPOPROTEIN"/>
    <property type="match status" value="1"/>
</dbReference>
<dbReference type="OrthoDB" id="3240925at2759"/>
<reference evidence="3" key="2">
    <citation type="submission" date="2015-01" db="EMBL/GenBank/DDBJ databases">
        <title>Evolutionary Origins and Diversification of the Mycorrhizal Mutualists.</title>
        <authorList>
            <consortium name="DOE Joint Genome Institute"/>
            <consortium name="Mycorrhizal Genomics Consortium"/>
            <person name="Kohler A."/>
            <person name="Kuo A."/>
            <person name="Nagy L.G."/>
            <person name="Floudas D."/>
            <person name="Copeland A."/>
            <person name="Barry K.W."/>
            <person name="Cichocki N."/>
            <person name="Veneault-Fourrey C."/>
            <person name="LaButti K."/>
            <person name="Lindquist E.A."/>
            <person name="Lipzen A."/>
            <person name="Lundell T."/>
            <person name="Morin E."/>
            <person name="Murat C."/>
            <person name="Riley R."/>
            <person name="Ohm R."/>
            <person name="Sun H."/>
            <person name="Tunlid A."/>
            <person name="Henrissat B."/>
            <person name="Grigoriev I.V."/>
            <person name="Hibbett D.S."/>
            <person name="Martin F."/>
        </authorList>
    </citation>
    <scope>NUCLEOTIDE SEQUENCE [LARGE SCALE GENOMIC DNA]</scope>
    <source>
        <strain evidence="3">Foug A</strain>
    </source>
</reference>
<dbReference type="AlphaFoldDB" id="A0A0C3AE89"/>
<keyword evidence="3" id="KW-1185">Reference proteome</keyword>
<protein>
    <submittedName>
        <fullName evidence="2">Uncharacterized protein</fullName>
    </submittedName>
</protein>
<accession>A0A0C3AE89</accession>
<evidence type="ECO:0000313" key="3">
    <source>
        <dbReference type="Proteomes" id="UP000053989"/>
    </source>
</evidence>
<sequence>MRTAGSLYSVSSTACSRKPTVKRRKLNTTWSTSHIEAATITGKALPASPNTPDAGDGGSMTFTIGSKLSCSSCHRALSSAVRSGAGLVVICAKCMAPTCTVCSRTCSSIQPPFPLTPPPTQSPSPSPIQGNNQSNPGSTSPKRIALGSNAFVMHCDATMPPSVKRKRSLVEKVDADTRVKTCDQQSSSLSCDIVDDISSVPLPGCGRIICKACCIESVVSGDTLCVDCDALV</sequence>
<gene>
    <name evidence="2" type="ORF">SCLCIDRAFT_117859</name>
</gene>
<feature type="compositionally biased region" description="Pro residues" evidence="1">
    <location>
        <begin position="113"/>
        <end position="126"/>
    </location>
</feature>
<dbReference type="InParanoid" id="A0A0C3AE89"/>
<evidence type="ECO:0000256" key="1">
    <source>
        <dbReference type="SAM" id="MobiDB-lite"/>
    </source>
</evidence>
<evidence type="ECO:0000313" key="2">
    <source>
        <dbReference type="EMBL" id="KIM63257.1"/>
    </source>
</evidence>
<feature type="compositionally biased region" description="Polar residues" evidence="1">
    <location>
        <begin position="129"/>
        <end position="141"/>
    </location>
</feature>
<proteinExistence type="predicted"/>
<dbReference type="STRING" id="1036808.A0A0C3AE89"/>
<dbReference type="EMBL" id="KN822036">
    <property type="protein sequence ID" value="KIM63257.1"/>
    <property type="molecule type" value="Genomic_DNA"/>
</dbReference>
<dbReference type="Proteomes" id="UP000053989">
    <property type="component" value="Unassembled WGS sequence"/>
</dbReference>